<dbReference type="GO" id="GO:0042026">
    <property type="term" value="P:protein refolding"/>
    <property type="evidence" value="ECO:0007669"/>
    <property type="project" value="InterPro"/>
</dbReference>
<dbReference type="GO" id="GO:0140662">
    <property type="term" value="F:ATP-dependent protein folding chaperone"/>
    <property type="evidence" value="ECO:0007669"/>
    <property type="project" value="InterPro"/>
</dbReference>
<dbReference type="NCBIfam" id="NF009489">
    <property type="entry name" value="PRK12851.1"/>
    <property type="match status" value="1"/>
</dbReference>
<dbReference type="Gene3D" id="3.50.7.10">
    <property type="entry name" value="GroEL"/>
    <property type="match status" value="1"/>
</dbReference>
<sequence>MAKEVVYQGDARRRMMQGIEILARAAMPTLGATGPSVMIQHRADGLPPVATRDGVTVANSIVLKDRIANLGARLLRDVAGTMSREAGDGTTTAIVLARHIAREMFKSLAAGADPIALKRGIDRAVACVTEDIRARAWRGEQESLILGVAAVATKNEPGVGRLLLEALDAVGVHGAVSVELGQRREDVLDVVDGYRWEKGYLSPYFVTDRTRELAELDDVYVLMTDLEVNDFVDLVPLLEQVTEAGGSLLIAADRVQEKALAGILLNHVRGVFKAVAVTAPGFGDRRPDRLLDLAALTGGRAVLEAKGDRLDRVTLADLGRVRRAVVSADATALLGTPGTEASRARLEGLRLEAEQYRALKPGQGSATGRLHELEDIEARIIGLSGKSAVYRVGGVTDVEMKERMVRIENAYRSVVSALEEGVLPGGGVGFLGSLPALAELGAHGADEARGIDIVRSALAEPLRVIGENSGLSGEAVVAKVMDHPNPGWGYDQESGSFGDLHAKGIWDPAKVLRLALEKAASVAGTFLTTAAVVLEVPDADAFAGFSAEWAAATREDPRA</sequence>
<keyword evidence="5" id="KW-0143">Chaperone</keyword>
<dbReference type="InterPro" id="IPR027410">
    <property type="entry name" value="TCP-1-like_intermed_sf"/>
</dbReference>
<keyword evidence="10" id="KW-1185">Reference proteome</keyword>
<dbReference type="InterPro" id="IPR002423">
    <property type="entry name" value="Cpn60/GroEL/TCP-1"/>
</dbReference>
<dbReference type="NCBIfam" id="NF000592">
    <property type="entry name" value="PRK00013.1"/>
    <property type="match status" value="1"/>
</dbReference>
<dbReference type="KEGG" id="metu:GNH96_11945"/>
<evidence type="ECO:0000256" key="8">
    <source>
        <dbReference type="RuleBase" id="RU000419"/>
    </source>
</evidence>
<dbReference type="InterPro" id="IPR027409">
    <property type="entry name" value="GroEL-like_apical_dom_sf"/>
</dbReference>
<dbReference type="Gene3D" id="1.10.560.10">
    <property type="entry name" value="GroEL-like equatorial domain"/>
    <property type="match status" value="1"/>
</dbReference>
<comment type="subunit">
    <text evidence="8">Forms a cylinder of 14 subunits composed of two heptameric rings stacked back-to-back. Interacts with the co-chaperonin GroES.</text>
</comment>
<dbReference type="FunFam" id="3.50.7.10:FF:000001">
    <property type="entry name" value="60 kDa chaperonin"/>
    <property type="match status" value="1"/>
</dbReference>
<accession>A0A858QAB0</accession>
<evidence type="ECO:0000256" key="5">
    <source>
        <dbReference type="ARBA" id="ARBA00023186"/>
    </source>
</evidence>
<dbReference type="Pfam" id="PF00118">
    <property type="entry name" value="Cpn60_TCP1"/>
    <property type="match status" value="1"/>
</dbReference>
<dbReference type="AlphaFoldDB" id="A0A858QAB0"/>
<keyword evidence="6" id="KW-0413">Isomerase</keyword>
<dbReference type="InterPro" id="IPR027413">
    <property type="entry name" value="GROEL-like_equatorial_sf"/>
</dbReference>
<dbReference type="NCBIfam" id="NF009487">
    <property type="entry name" value="PRK12849.1"/>
    <property type="match status" value="1"/>
</dbReference>
<dbReference type="SUPFAM" id="SSF54849">
    <property type="entry name" value="GroEL-intermediate domain like"/>
    <property type="match status" value="2"/>
</dbReference>
<protein>
    <recommendedName>
        <fullName evidence="8">60 kDa chaperonin</fullName>
    </recommendedName>
</protein>
<dbReference type="PANTHER" id="PTHR45633">
    <property type="entry name" value="60 KDA HEAT SHOCK PROTEIN, MITOCHONDRIAL"/>
    <property type="match status" value="1"/>
</dbReference>
<dbReference type="SUPFAM" id="SSF48592">
    <property type="entry name" value="GroEL equatorial domain-like"/>
    <property type="match status" value="1"/>
</dbReference>
<dbReference type="GO" id="GO:0005524">
    <property type="term" value="F:ATP binding"/>
    <property type="evidence" value="ECO:0007669"/>
    <property type="project" value="UniProtKB-KW"/>
</dbReference>
<keyword evidence="4" id="KW-0067">ATP-binding</keyword>
<comment type="similarity">
    <text evidence="1 7">Belongs to the chaperonin (HSP60) family.</text>
</comment>
<evidence type="ECO:0000313" key="9">
    <source>
        <dbReference type="EMBL" id="QJD30616.1"/>
    </source>
</evidence>
<dbReference type="RefSeq" id="WP_169603893.1">
    <property type="nucleotide sequence ID" value="NZ_CP046565.1"/>
</dbReference>
<dbReference type="GO" id="GO:0016853">
    <property type="term" value="F:isomerase activity"/>
    <property type="evidence" value="ECO:0007669"/>
    <property type="project" value="UniProtKB-KW"/>
</dbReference>
<evidence type="ECO:0000256" key="3">
    <source>
        <dbReference type="ARBA" id="ARBA00022741"/>
    </source>
</evidence>
<evidence type="ECO:0000256" key="6">
    <source>
        <dbReference type="ARBA" id="ARBA00023235"/>
    </source>
</evidence>
<dbReference type="CDD" id="cd03344">
    <property type="entry name" value="GroEL"/>
    <property type="match status" value="1"/>
</dbReference>
<comment type="function">
    <text evidence="8">Together with its co-chaperonin GroES, plays an essential role in assisting protein folding. The GroEL-GroES system forms a nano-cage that allows encapsulation of the non-native substrate proteins and provides a physical environment optimized to promote and accelerate protein folding.</text>
</comment>
<dbReference type="Gene3D" id="3.30.260.10">
    <property type="entry name" value="TCP-1-like chaperonin intermediate domain"/>
    <property type="match status" value="1"/>
</dbReference>
<name>A0A858QAB0_9GAMM</name>
<evidence type="ECO:0000256" key="4">
    <source>
        <dbReference type="ARBA" id="ARBA00022840"/>
    </source>
</evidence>
<organism evidence="9 10">
    <name type="scientific">Methylococcus geothermalis</name>
    <dbReference type="NCBI Taxonomy" id="2681310"/>
    <lineage>
        <taxon>Bacteria</taxon>
        <taxon>Pseudomonadati</taxon>
        <taxon>Pseudomonadota</taxon>
        <taxon>Gammaproteobacteria</taxon>
        <taxon>Methylococcales</taxon>
        <taxon>Methylococcaceae</taxon>
        <taxon>Methylococcus</taxon>
    </lineage>
</organism>
<dbReference type="NCBIfam" id="NF009488">
    <property type="entry name" value="PRK12850.1"/>
    <property type="match status" value="1"/>
</dbReference>
<dbReference type="PRINTS" id="PR00298">
    <property type="entry name" value="CHAPERONIN60"/>
</dbReference>
<keyword evidence="2" id="KW-0963">Cytoplasm</keyword>
<evidence type="ECO:0000313" key="10">
    <source>
        <dbReference type="Proteomes" id="UP000503004"/>
    </source>
</evidence>
<reference evidence="10" key="1">
    <citation type="submission" date="2019-12" db="EMBL/GenBank/DDBJ databases">
        <authorList>
            <person name="Awala S.I."/>
            <person name="Rhee S.K."/>
        </authorList>
    </citation>
    <scope>NUCLEOTIDE SEQUENCE [LARGE SCALE GENOMIC DNA]</scope>
    <source>
        <strain evidence="10">IM1</strain>
    </source>
</reference>
<evidence type="ECO:0000256" key="7">
    <source>
        <dbReference type="RuleBase" id="RU000418"/>
    </source>
</evidence>
<keyword evidence="3" id="KW-0547">Nucleotide-binding</keyword>
<evidence type="ECO:0000256" key="1">
    <source>
        <dbReference type="ARBA" id="ARBA00006607"/>
    </source>
</evidence>
<dbReference type="InterPro" id="IPR001844">
    <property type="entry name" value="Cpn60/GroEL"/>
</dbReference>
<gene>
    <name evidence="9" type="ORF">GNH96_11945</name>
</gene>
<dbReference type="Proteomes" id="UP000503004">
    <property type="component" value="Chromosome"/>
</dbReference>
<evidence type="ECO:0000256" key="2">
    <source>
        <dbReference type="ARBA" id="ARBA00022490"/>
    </source>
</evidence>
<dbReference type="EMBL" id="CP046565">
    <property type="protein sequence ID" value="QJD30616.1"/>
    <property type="molecule type" value="Genomic_DNA"/>
</dbReference>
<dbReference type="SUPFAM" id="SSF52029">
    <property type="entry name" value="GroEL apical domain-like"/>
    <property type="match status" value="1"/>
</dbReference>
<proteinExistence type="inferred from homology"/>